<sequence length="1226" mass="136477">MLRSTGFFRGIDCPLYADGKSGCTRPYCHFRHSGSSRLRSSAGGVYELRKAKEPPSEANDLVYDPFNPEVVRPGEQNNAEPPASPVRDPGAIELELVNRAIQAVQSEMEKEKKKLSRIGEQGYDPENSSIKASYSRQAVPAAPSHSAYDPGSYQMSQKSEYNPTPRSSKYTLDSESNKSSYANSMEYVPTAVSRASVKKTAPAPTSSSSLKNKYTLDNSKPLTDMEYDPLSNFSAKPGSKGAKDGTIEGDGRKRGHMQSTDEEYVPVAKKPRKLPVKAPQKYTVDSETDEESSGNEYRPTSMSRLQKRKSSVDSLDDEKRKSKETGARRHPPAHEFMVDDDDEEEESDNFEPLDFDQPDDELPDKKYTKTSVQLKKGQSDKTVRKEITESVKKSSSHKDKKGSSVVEKTQRKPSQESVKKEKSHGKVVEEKVKSKDFEKGRKDLKLKDGKSQKPDKKKGEQSHGEKERSVSETKRPKSDKVHQSGKESGKYKEQKNGRIESSGQREKDKKKNSSSSNKEKIKKSALSLVKKDTKAAKAKPRSLSHADLFGEESPEEEEDERIVRKSASAFKRGSLVNKRKASDATESSSEDDNGPGDEDEHADNIDYDDDDGADAADFSMLQEDEEDEEDPMEECLRIFNESKFVKTEDKGRQAKQPPKEKEEDQDAQSTLTTLFPGQKKRVSHFKAKGNTETTMNATPKPQRRLTAQEMCYQRMQIAQQQAAQLAASAAKNASPAPRPISSAAGPGEKRRLMHRPNPALVSAKKPVLLESQQASRGVLSPSRTVPDQSSVKAQTSASMLSKTVSTVAQRRVAHTPTLKSASMKRPVIPTEFGAKVPTNIRQRYLTVFIDECLKFCSSEEEAYQMALDEEKLVYDRSSSKSIYLNVAVNTLKKLRNKSATPSSPSPPTTSLSFKKSTMSASRKSQSHEGILGGRLAATTSYTINRTGRQQDMQLRGAVLYQKLKAYVLSEEQLQEHGYPRPHPERLGHAFIYNAPEKKIQDPFAKVCCRCGAEYKVNASGNCVRKEECNHHWGRLRRYKVSGGWETQYNCCSGAVGSLGCQVAKQHVQDGRKESLDGFVKTFSKSSSSDGNAGVYALDCEMCYTKQGLELTRVTVINSDLKVIYDTFVKPESTVVDYNTRFSGVTEEDLENATMSLRDVQAVLLNMFSAETILIGHSLESDLFALKLLHSTVVDTAVVFPHRLGLPYKRALRNIMADHLKRIIQDN</sequence>
<dbReference type="FunFam" id="3.30.420.10:FF:000031">
    <property type="entry name" value="RNA exonuclease 1"/>
    <property type="match status" value="1"/>
</dbReference>
<dbReference type="OrthoDB" id="206335at2759"/>
<feature type="compositionally biased region" description="Polar residues" evidence="7">
    <location>
        <begin position="126"/>
        <end position="136"/>
    </location>
</feature>
<feature type="compositionally biased region" description="Polar residues" evidence="7">
    <location>
        <begin position="203"/>
        <end position="221"/>
    </location>
</feature>
<evidence type="ECO:0000313" key="10">
    <source>
        <dbReference type="Proteomes" id="UP000727407"/>
    </source>
</evidence>
<feature type="compositionally biased region" description="Basic and acidic residues" evidence="7">
    <location>
        <begin position="643"/>
        <end position="662"/>
    </location>
</feature>
<evidence type="ECO:0000256" key="3">
    <source>
        <dbReference type="ARBA" id="ARBA00022722"/>
    </source>
</evidence>
<gene>
    <name evidence="9" type="primary">rexo1</name>
    <name evidence="9" type="ORF">DAT39_012165</name>
</gene>
<feature type="compositionally biased region" description="Low complexity" evidence="7">
    <location>
        <begin position="897"/>
        <end position="917"/>
    </location>
</feature>
<feature type="region of interest" description="Disordered" evidence="7">
    <location>
        <begin position="728"/>
        <end position="752"/>
    </location>
</feature>
<keyword evidence="10" id="KW-1185">Reference proteome</keyword>
<evidence type="ECO:0000259" key="8">
    <source>
        <dbReference type="SMART" id="SM00479"/>
    </source>
</evidence>
<feature type="non-terminal residue" evidence="9">
    <location>
        <position position="1226"/>
    </location>
</feature>
<feature type="compositionally biased region" description="Basic and acidic residues" evidence="7">
    <location>
        <begin position="241"/>
        <end position="252"/>
    </location>
</feature>
<dbReference type="PANTHER" id="PTHR12801">
    <property type="entry name" value="RNA EXONUCLEASE REXO1 / RECO3 FAMILY MEMBER-RELATED"/>
    <property type="match status" value="1"/>
</dbReference>
<dbReference type="SUPFAM" id="SSF53098">
    <property type="entry name" value="Ribonuclease H-like"/>
    <property type="match status" value="1"/>
</dbReference>
<feature type="compositionally biased region" description="Acidic residues" evidence="7">
    <location>
        <begin position="588"/>
        <end position="614"/>
    </location>
</feature>
<feature type="compositionally biased region" description="Basic residues" evidence="7">
    <location>
        <begin position="678"/>
        <end position="687"/>
    </location>
</feature>
<dbReference type="InterPro" id="IPR012337">
    <property type="entry name" value="RNaseH-like_sf"/>
</dbReference>
<organism evidence="9 10">
    <name type="scientific">Clarias magur</name>
    <name type="common">Asian catfish</name>
    <name type="synonym">Macropteronotus magur</name>
    <dbReference type="NCBI Taxonomy" id="1594786"/>
    <lineage>
        <taxon>Eukaryota</taxon>
        <taxon>Metazoa</taxon>
        <taxon>Chordata</taxon>
        <taxon>Craniata</taxon>
        <taxon>Vertebrata</taxon>
        <taxon>Euteleostomi</taxon>
        <taxon>Actinopterygii</taxon>
        <taxon>Neopterygii</taxon>
        <taxon>Teleostei</taxon>
        <taxon>Ostariophysi</taxon>
        <taxon>Siluriformes</taxon>
        <taxon>Clariidae</taxon>
        <taxon>Clarias</taxon>
    </lineage>
</organism>
<name>A0A8J4X294_CLAMG</name>
<feature type="compositionally biased region" description="Acidic residues" evidence="7">
    <location>
        <begin position="338"/>
        <end position="362"/>
    </location>
</feature>
<dbReference type="AlphaFoldDB" id="A0A8J4X294"/>
<dbReference type="InterPro" id="IPR034922">
    <property type="entry name" value="REX1-like_exo"/>
</dbReference>
<dbReference type="SMART" id="SM00479">
    <property type="entry name" value="EXOIII"/>
    <property type="match status" value="1"/>
</dbReference>
<dbReference type="GO" id="GO:0005634">
    <property type="term" value="C:nucleus"/>
    <property type="evidence" value="ECO:0007669"/>
    <property type="project" value="UniProtKB-SubCell"/>
</dbReference>
<dbReference type="EMBL" id="QNUK01000209">
    <property type="protein sequence ID" value="KAF5898141.1"/>
    <property type="molecule type" value="Genomic_DNA"/>
</dbReference>
<dbReference type="InterPro" id="IPR047021">
    <property type="entry name" value="REXO1/3/4-like"/>
</dbReference>
<dbReference type="Pfam" id="PF15870">
    <property type="entry name" value="EloA-BP1"/>
    <property type="match status" value="1"/>
</dbReference>
<dbReference type="InterPro" id="IPR013520">
    <property type="entry name" value="Ribonucl_H"/>
</dbReference>
<evidence type="ECO:0000256" key="6">
    <source>
        <dbReference type="ARBA" id="ARBA00023242"/>
    </source>
</evidence>
<feature type="region of interest" description="Disordered" evidence="7">
    <location>
        <begin position="772"/>
        <end position="797"/>
    </location>
</feature>
<feature type="domain" description="Exonuclease" evidence="8">
    <location>
        <begin position="1093"/>
        <end position="1225"/>
    </location>
</feature>
<comment type="caution">
    <text evidence="9">The sequence shown here is derived from an EMBL/GenBank/DDBJ whole genome shotgun (WGS) entry which is preliminary data.</text>
</comment>
<keyword evidence="3" id="KW-0540">Nuclease</keyword>
<keyword evidence="5 9" id="KW-0269">Exonuclease</keyword>
<protein>
    <submittedName>
        <fullName evidence="9">RNA exonuclease 1</fullName>
    </submittedName>
</protein>
<feature type="compositionally biased region" description="Polar residues" evidence="7">
    <location>
        <begin position="690"/>
        <end position="699"/>
    </location>
</feature>
<dbReference type="Gene3D" id="3.30.420.10">
    <property type="entry name" value="Ribonuclease H-like superfamily/Ribonuclease H"/>
    <property type="match status" value="1"/>
</dbReference>
<feature type="compositionally biased region" description="Basic and acidic residues" evidence="7">
    <location>
        <begin position="317"/>
        <end position="337"/>
    </location>
</feature>
<dbReference type="GO" id="GO:0003676">
    <property type="term" value="F:nucleic acid binding"/>
    <property type="evidence" value="ECO:0007669"/>
    <property type="project" value="InterPro"/>
</dbReference>
<feature type="compositionally biased region" description="Acidic residues" evidence="7">
    <location>
        <begin position="549"/>
        <end position="560"/>
    </location>
</feature>
<dbReference type="PANTHER" id="PTHR12801:SF62">
    <property type="entry name" value="RNA EXONUCLEASE 1 HOMOLOG"/>
    <property type="match status" value="1"/>
</dbReference>
<evidence type="ECO:0000256" key="7">
    <source>
        <dbReference type="SAM" id="MobiDB-lite"/>
    </source>
</evidence>
<evidence type="ECO:0000256" key="4">
    <source>
        <dbReference type="ARBA" id="ARBA00022801"/>
    </source>
</evidence>
<accession>A0A8J4X294</accession>
<feature type="compositionally biased region" description="Polar residues" evidence="7">
    <location>
        <begin position="294"/>
        <end position="304"/>
    </location>
</feature>
<proteinExistence type="inferred from homology"/>
<comment type="subcellular location">
    <subcellularLocation>
        <location evidence="1">Nucleus</location>
    </subcellularLocation>
</comment>
<comment type="similarity">
    <text evidence="2">Belongs to the REXO1/REXO3 family.</text>
</comment>
<dbReference type="GO" id="GO:0010629">
    <property type="term" value="P:negative regulation of gene expression"/>
    <property type="evidence" value="ECO:0007669"/>
    <property type="project" value="UniProtKB-ARBA"/>
</dbReference>
<dbReference type="GO" id="GO:0004527">
    <property type="term" value="F:exonuclease activity"/>
    <property type="evidence" value="ECO:0007669"/>
    <property type="project" value="UniProtKB-KW"/>
</dbReference>
<dbReference type="Proteomes" id="UP000727407">
    <property type="component" value="Unassembled WGS sequence"/>
</dbReference>
<dbReference type="CDD" id="cd06145">
    <property type="entry name" value="REX1_like"/>
    <property type="match status" value="1"/>
</dbReference>
<reference evidence="9" key="1">
    <citation type="submission" date="2020-07" db="EMBL/GenBank/DDBJ databases">
        <title>Clarias magur genome sequencing, assembly and annotation.</title>
        <authorList>
            <person name="Kushwaha B."/>
            <person name="Kumar R."/>
            <person name="Das P."/>
            <person name="Joshi C.G."/>
            <person name="Kumar D."/>
            <person name="Nagpure N.S."/>
            <person name="Pandey M."/>
            <person name="Agarwal S."/>
            <person name="Srivastava S."/>
            <person name="Singh M."/>
            <person name="Sahoo L."/>
            <person name="Jayasankar P."/>
            <person name="Meher P.K."/>
            <person name="Koringa P.G."/>
            <person name="Iquebal M.A."/>
            <person name="Das S.P."/>
            <person name="Bit A."/>
            <person name="Patnaik S."/>
            <person name="Patel N."/>
            <person name="Shah T.M."/>
            <person name="Hinsu A."/>
            <person name="Jena J.K."/>
        </authorList>
    </citation>
    <scope>NUCLEOTIDE SEQUENCE</scope>
    <source>
        <strain evidence="9">CIFAMagur01</strain>
        <tissue evidence="9">Testis</tissue>
    </source>
</reference>
<feature type="compositionally biased region" description="Basic and acidic residues" evidence="7">
    <location>
        <begin position="377"/>
        <end position="392"/>
    </location>
</feature>
<evidence type="ECO:0000256" key="5">
    <source>
        <dbReference type="ARBA" id="ARBA00022839"/>
    </source>
</evidence>
<feature type="region of interest" description="Disordered" evidence="7">
    <location>
        <begin position="895"/>
        <end position="929"/>
    </location>
</feature>
<evidence type="ECO:0000256" key="2">
    <source>
        <dbReference type="ARBA" id="ARBA00006357"/>
    </source>
</evidence>
<feature type="region of interest" description="Disordered" evidence="7">
    <location>
        <begin position="112"/>
        <end position="701"/>
    </location>
</feature>
<dbReference type="InterPro" id="IPR036397">
    <property type="entry name" value="RNaseH_sf"/>
</dbReference>
<keyword evidence="4" id="KW-0378">Hydrolase</keyword>
<dbReference type="InterPro" id="IPR031736">
    <property type="entry name" value="REXO1-like_dom"/>
</dbReference>
<feature type="compositionally biased region" description="Basic and acidic residues" evidence="7">
    <location>
        <begin position="408"/>
        <end position="511"/>
    </location>
</feature>
<keyword evidence="6" id="KW-0539">Nucleus</keyword>
<feature type="compositionally biased region" description="Low complexity" evidence="7">
    <location>
        <begin position="728"/>
        <end position="746"/>
    </location>
</feature>
<evidence type="ECO:0000313" key="9">
    <source>
        <dbReference type="EMBL" id="KAF5898141.1"/>
    </source>
</evidence>
<evidence type="ECO:0000256" key="1">
    <source>
        <dbReference type="ARBA" id="ARBA00004123"/>
    </source>
</evidence>
<feature type="compositionally biased region" description="Acidic residues" evidence="7">
    <location>
        <begin position="622"/>
        <end position="633"/>
    </location>
</feature>
<feature type="compositionally biased region" description="Polar residues" evidence="7">
    <location>
        <begin position="153"/>
        <end position="183"/>
    </location>
</feature>